<dbReference type="EMBL" id="OX451736">
    <property type="protein sequence ID" value="CAI8590089.1"/>
    <property type="molecule type" value="Genomic_DNA"/>
</dbReference>
<gene>
    <name evidence="2" type="ORF">VFH_I424600</name>
</gene>
<evidence type="ECO:0000313" key="3">
    <source>
        <dbReference type="Proteomes" id="UP001157006"/>
    </source>
</evidence>
<evidence type="ECO:0000259" key="1">
    <source>
        <dbReference type="Pfam" id="PF25826"/>
    </source>
</evidence>
<keyword evidence="3" id="KW-1185">Reference proteome</keyword>
<evidence type="ECO:0000313" key="2">
    <source>
        <dbReference type="EMBL" id="CAI8590089.1"/>
    </source>
</evidence>
<dbReference type="AlphaFoldDB" id="A0AAV0YXY0"/>
<accession>A0AAV0YXY0</accession>
<proteinExistence type="predicted"/>
<protein>
    <recommendedName>
        <fullName evidence="1">DUF7952 domain-containing protein</fullName>
    </recommendedName>
</protein>
<dbReference type="Pfam" id="PF25826">
    <property type="entry name" value="DUF7952"/>
    <property type="match status" value="1"/>
</dbReference>
<feature type="domain" description="DUF7952" evidence="1">
    <location>
        <begin position="11"/>
        <end position="49"/>
    </location>
</feature>
<name>A0AAV0YXY0_VICFA</name>
<dbReference type="Proteomes" id="UP001157006">
    <property type="component" value="Chromosome 1L"/>
</dbReference>
<dbReference type="InterPro" id="IPR057712">
    <property type="entry name" value="DUF7952"/>
</dbReference>
<organism evidence="2 3">
    <name type="scientific">Vicia faba</name>
    <name type="common">Broad bean</name>
    <name type="synonym">Faba vulgaris</name>
    <dbReference type="NCBI Taxonomy" id="3906"/>
    <lineage>
        <taxon>Eukaryota</taxon>
        <taxon>Viridiplantae</taxon>
        <taxon>Streptophyta</taxon>
        <taxon>Embryophyta</taxon>
        <taxon>Tracheophyta</taxon>
        <taxon>Spermatophyta</taxon>
        <taxon>Magnoliopsida</taxon>
        <taxon>eudicotyledons</taxon>
        <taxon>Gunneridae</taxon>
        <taxon>Pentapetalae</taxon>
        <taxon>rosids</taxon>
        <taxon>fabids</taxon>
        <taxon>Fabales</taxon>
        <taxon>Fabaceae</taxon>
        <taxon>Papilionoideae</taxon>
        <taxon>50 kb inversion clade</taxon>
        <taxon>NPAAA clade</taxon>
        <taxon>Hologalegina</taxon>
        <taxon>IRL clade</taxon>
        <taxon>Fabeae</taxon>
        <taxon>Vicia</taxon>
    </lineage>
</organism>
<sequence>MNLWNIAAINYLRYVIKNFLGGNLKLEEYVFALKDLVGVEALIDAVGIGKENDLTSLGVNSMKSIYDPNVVRVSASEDRFRNQAVETVRKSKRNTKPLMKALEAVVDKMGEESSRKRMRR</sequence>
<reference evidence="2 3" key="1">
    <citation type="submission" date="2023-01" db="EMBL/GenBank/DDBJ databases">
        <authorList>
            <person name="Kreplak J."/>
        </authorList>
    </citation>
    <scope>NUCLEOTIDE SEQUENCE [LARGE SCALE GENOMIC DNA]</scope>
</reference>